<dbReference type="InterPro" id="IPR013783">
    <property type="entry name" value="Ig-like_fold"/>
</dbReference>
<evidence type="ECO:0000313" key="4">
    <source>
        <dbReference type="Proteomes" id="UP001066276"/>
    </source>
</evidence>
<dbReference type="InterPro" id="IPR050779">
    <property type="entry name" value="Transglutaminase"/>
</dbReference>
<dbReference type="PANTHER" id="PTHR11590:SF36">
    <property type="entry name" value="PROTEIN-GLUTAMINE GAMMA-GLUTAMYLTRANSFERASE E"/>
    <property type="match status" value="1"/>
</dbReference>
<feature type="domain" description="Transglutaminase C-terminal" evidence="2">
    <location>
        <begin position="10"/>
        <end position="100"/>
    </location>
</feature>
<dbReference type="GO" id="GO:0003810">
    <property type="term" value="F:protein-glutamine gamma-glutamyltransferase activity"/>
    <property type="evidence" value="ECO:0007669"/>
    <property type="project" value="InterPro"/>
</dbReference>
<dbReference type="Proteomes" id="UP001066276">
    <property type="component" value="Chromosome 7"/>
</dbReference>
<dbReference type="Gene3D" id="2.60.40.10">
    <property type="entry name" value="Immunoglobulins"/>
    <property type="match status" value="1"/>
</dbReference>
<dbReference type="InterPro" id="IPR036238">
    <property type="entry name" value="Transglutaminase_C_sf"/>
</dbReference>
<organism evidence="3 4">
    <name type="scientific">Pleurodeles waltl</name>
    <name type="common">Iberian ribbed newt</name>
    <dbReference type="NCBI Taxonomy" id="8319"/>
    <lineage>
        <taxon>Eukaryota</taxon>
        <taxon>Metazoa</taxon>
        <taxon>Chordata</taxon>
        <taxon>Craniata</taxon>
        <taxon>Vertebrata</taxon>
        <taxon>Euteleostomi</taxon>
        <taxon>Amphibia</taxon>
        <taxon>Batrachia</taxon>
        <taxon>Caudata</taxon>
        <taxon>Salamandroidea</taxon>
        <taxon>Salamandridae</taxon>
        <taxon>Pleurodelinae</taxon>
        <taxon>Pleurodeles</taxon>
    </lineage>
</organism>
<name>A0AAV7P9W5_PLEWA</name>
<gene>
    <name evidence="3" type="ORF">NDU88_002406</name>
</gene>
<sequence length="105" mass="11643">MMLKTLDLCKVAEHAIVGKKFPVEVLFFNPLSELIKDCVVTVEGSGLSKKPIVKRVPSMQPEQKAIIHFVITPYKSGKHELSANLTCDKFKDVKGIQTIDVFVAS</sequence>
<proteinExistence type="inferred from homology"/>
<evidence type="ECO:0000259" key="2">
    <source>
        <dbReference type="Pfam" id="PF00927"/>
    </source>
</evidence>
<protein>
    <recommendedName>
        <fullName evidence="2">Transglutaminase C-terminal domain-containing protein</fullName>
    </recommendedName>
</protein>
<dbReference type="PANTHER" id="PTHR11590">
    <property type="entry name" value="PROTEIN-GLUTAMINE GAMMA-GLUTAMYLTRANSFERASE"/>
    <property type="match status" value="1"/>
</dbReference>
<reference evidence="3" key="1">
    <citation type="journal article" date="2022" name="bioRxiv">
        <title>Sequencing and chromosome-scale assembly of the giantPleurodeles waltlgenome.</title>
        <authorList>
            <person name="Brown T."/>
            <person name="Elewa A."/>
            <person name="Iarovenko S."/>
            <person name="Subramanian E."/>
            <person name="Araus A.J."/>
            <person name="Petzold A."/>
            <person name="Susuki M."/>
            <person name="Suzuki K.-i.T."/>
            <person name="Hayashi T."/>
            <person name="Toyoda A."/>
            <person name="Oliveira C."/>
            <person name="Osipova E."/>
            <person name="Leigh N.D."/>
            <person name="Simon A."/>
            <person name="Yun M.H."/>
        </authorList>
    </citation>
    <scope>NUCLEOTIDE SEQUENCE</scope>
    <source>
        <strain evidence="3">20211129_DDA</strain>
        <tissue evidence="3">Liver</tissue>
    </source>
</reference>
<dbReference type="AlphaFoldDB" id="A0AAV7P9W5"/>
<keyword evidence="4" id="KW-1185">Reference proteome</keyword>
<comment type="similarity">
    <text evidence="1">Belongs to the transglutaminase superfamily. Transglutaminase family.</text>
</comment>
<evidence type="ECO:0000256" key="1">
    <source>
        <dbReference type="ARBA" id="ARBA00005968"/>
    </source>
</evidence>
<dbReference type="FunFam" id="2.60.40.10:FF:000090">
    <property type="entry name" value="Protein-glutamine gamma-glutamyltransferase 2"/>
    <property type="match status" value="1"/>
</dbReference>
<evidence type="ECO:0000313" key="3">
    <source>
        <dbReference type="EMBL" id="KAJ1123939.1"/>
    </source>
</evidence>
<dbReference type="SUPFAM" id="SSF49309">
    <property type="entry name" value="Transglutaminase, two C-terminal domains"/>
    <property type="match status" value="1"/>
</dbReference>
<dbReference type="Pfam" id="PF00927">
    <property type="entry name" value="Transglut_C"/>
    <property type="match status" value="1"/>
</dbReference>
<accession>A0AAV7P9W5</accession>
<comment type="caution">
    <text evidence="3">The sequence shown here is derived from an EMBL/GenBank/DDBJ whole genome shotgun (WGS) entry which is preliminary data.</text>
</comment>
<dbReference type="EMBL" id="JANPWB010000011">
    <property type="protein sequence ID" value="KAJ1123939.1"/>
    <property type="molecule type" value="Genomic_DNA"/>
</dbReference>
<dbReference type="InterPro" id="IPR008958">
    <property type="entry name" value="Transglutaminase_C"/>
</dbReference>